<protein>
    <submittedName>
        <fullName evidence="1">Uncharacterized protein</fullName>
    </submittedName>
</protein>
<evidence type="ECO:0000313" key="2">
    <source>
        <dbReference type="Proteomes" id="UP000003527"/>
    </source>
</evidence>
<proteinExistence type="predicted"/>
<name>G9WV78_9FIRM</name>
<evidence type="ECO:0000313" key="1">
    <source>
        <dbReference type="EMBL" id="EHL11479.1"/>
    </source>
</evidence>
<comment type="caution">
    <text evidence="1">The sequence shown here is derived from an EMBL/GenBank/DDBJ whole genome shotgun (WGS) entry which is preliminary data.</text>
</comment>
<organism evidence="1 2">
    <name type="scientific">Oribacterium asaccharolyticum ACB7</name>
    <dbReference type="NCBI Taxonomy" id="796944"/>
    <lineage>
        <taxon>Bacteria</taxon>
        <taxon>Bacillati</taxon>
        <taxon>Bacillota</taxon>
        <taxon>Clostridia</taxon>
        <taxon>Lachnospirales</taxon>
        <taxon>Lachnospiraceae</taxon>
        <taxon>Oribacterium</taxon>
    </lineage>
</organism>
<sequence>MISHFLDFYMKKMQIGTKKIILGMKVALQDNMEASV</sequence>
<dbReference type="Proteomes" id="UP000003527">
    <property type="component" value="Unassembled WGS sequence"/>
</dbReference>
<reference evidence="1 2" key="1">
    <citation type="submission" date="2011-08" db="EMBL/GenBank/DDBJ databases">
        <title>The Genome Sequence of Oribacterium sp. ACB7.</title>
        <authorList>
            <consortium name="The Broad Institute Genome Sequencing Platform"/>
            <person name="Earl A."/>
            <person name="Ward D."/>
            <person name="Feldgarden M."/>
            <person name="Gevers D."/>
            <person name="Sizova M."/>
            <person name="Hazen A."/>
            <person name="Epstein S."/>
            <person name="Young S.K."/>
            <person name="Zeng Q."/>
            <person name="Gargeya S."/>
            <person name="Fitzgerald M."/>
            <person name="Haas B."/>
            <person name="Abouelleil A."/>
            <person name="Alvarado L."/>
            <person name="Arachchi H.M."/>
            <person name="Berlin A."/>
            <person name="Brown A."/>
            <person name="Chapman S.B."/>
            <person name="Chen Z."/>
            <person name="Dunbar C."/>
            <person name="Freedman E."/>
            <person name="Gearin G."/>
            <person name="Gellesch M."/>
            <person name="Goldberg J."/>
            <person name="Griggs A."/>
            <person name="Gujja S."/>
            <person name="Heiman D."/>
            <person name="Howarth C."/>
            <person name="Larson L."/>
            <person name="Lui A."/>
            <person name="MacDonald P.J.P."/>
            <person name="Montmayeur A."/>
            <person name="Murphy C."/>
            <person name="Neiman D."/>
            <person name="Pearson M."/>
            <person name="Priest M."/>
            <person name="Roberts A."/>
            <person name="Saif S."/>
            <person name="Shea T."/>
            <person name="Shenoy N."/>
            <person name="Sisk P."/>
            <person name="Stolte C."/>
            <person name="Sykes S."/>
            <person name="Wortman J."/>
            <person name="Nusbaum C."/>
            <person name="Birren B."/>
        </authorList>
    </citation>
    <scope>NUCLEOTIDE SEQUENCE [LARGE SCALE GENOMIC DNA]</scope>
    <source>
        <strain evidence="1 2">ACB7</strain>
    </source>
</reference>
<dbReference type="EMBL" id="AFZD01000017">
    <property type="protein sequence ID" value="EHL11479.1"/>
    <property type="molecule type" value="Genomic_DNA"/>
</dbReference>
<dbReference type="AlphaFoldDB" id="G9WV78"/>
<gene>
    <name evidence="1" type="ORF">HMPREF9624_00812</name>
</gene>
<accession>G9WV78</accession>
<dbReference type="HOGENOM" id="CLU_3357379_0_0_9"/>
<keyword evidence="2" id="KW-1185">Reference proteome</keyword>